<evidence type="ECO:0000313" key="3">
    <source>
        <dbReference type="Proteomes" id="UP000054721"/>
    </source>
</evidence>
<dbReference type="EMBL" id="JYDW01002079">
    <property type="protein sequence ID" value="KRZ46832.1"/>
    <property type="molecule type" value="Genomic_DNA"/>
</dbReference>
<proteinExistence type="predicted"/>
<name>A0A0V1KHZ6_9BILA</name>
<sequence length="56" mass="6119">MRWAGHRGCVRRPPPSVGPQKQVILTSNSGIVLIGSGLNPSIQKASNYRNNTVLYE</sequence>
<evidence type="ECO:0000313" key="2">
    <source>
        <dbReference type="EMBL" id="KRZ46832.1"/>
    </source>
</evidence>
<dbReference type="AlphaFoldDB" id="A0A0V1KHZ6"/>
<feature type="compositionally biased region" description="Basic residues" evidence="1">
    <location>
        <begin position="1"/>
        <end position="10"/>
    </location>
</feature>
<comment type="caution">
    <text evidence="2">The sequence shown here is derived from an EMBL/GenBank/DDBJ whole genome shotgun (WGS) entry which is preliminary data.</text>
</comment>
<dbReference type="Proteomes" id="UP000054721">
    <property type="component" value="Unassembled WGS sequence"/>
</dbReference>
<accession>A0A0V1KHZ6</accession>
<protein>
    <submittedName>
        <fullName evidence="2">Uncharacterized protein</fullName>
    </submittedName>
</protein>
<feature type="region of interest" description="Disordered" evidence="1">
    <location>
        <begin position="1"/>
        <end position="22"/>
    </location>
</feature>
<keyword evidence="3" id="KW-1185">Reference proteome</keyword>
<evidence type="ECO:0000256" key="1">
    <source>
        <dbReference type="SAM" id="MobiDB-lite"/>
    </source>
</evidence>
<reference evidence="2 3" key="1">
    <citation type="submission" date="2015-05" db="EMBL/GenBank/DDBJ databases">
        <title>Evolution of Trichinella species and genotypes.</title>
        <authorList>
            <person name="Korhonen P.K."/>
            <person name="Edoardo P."/>
            <person name="Giuseppe L.R."/>
            <person name="Gasser R.B."/>
        </authorList>
    </citation>
    <scope>NUCLEOTIDE SEQUENCE [LARGE SCALE GENOMIC DNA]</scope>
    <source>
        <strain evidence="2">ISS10</strain>
    </source>
</reference>
<organism evidence="2 3">
    <name type="scientific">Trichinella nativa</name>
    <dbReference type="NCBI Taxonomy" id="6335"/>
    <lineage>
        <taxon>Eukaryota</taxon>
        <taxon>Metazoa</taxon>
        <taxon>Ecdysozoa</taxon>
        <taxon>Nematoda</taxon>
        <taxon>Enoplea</taxon>
        <taxon>Dorylaimia</taxon>
        <taxon>Trichinellida</taxon>
        <taxon>Trichinellidae</taxon>
        <taxon>Trichinella</taxon>
    </lineage>
</organism>
<gene>
    <name evidence="2" type="ORF">T02_3697</name>
</gene>